<comment type="caution">
    <text evidence="2">The sequence shown here is derived from an EMBL/GenBank/DDBJ whole genome shotgun (WGS) entry which is preliminary data.</text>
</comment>
<dbReference type="InterPro" id="IPR007803">
    <property type="entry name" value="Asp/Arg/Pro-Hydrxlase"/>
</dbReference>
<dbReference type="InterPro" id="IPR027443">
    <property type="entry name" value="IPNS-like_sf"/>
</dbReference>
<dbReference type="Proteomes" id="UP000275281">
    <property type="component" value="Unassembled WGS sequence"/>
</dbReference>
<accession>A0A3N5Y233</accession>
<reference evidence="2 3" key="1">
    <citation type="submission" date="2018-11" db="EMBL/GenBank/DDBJ databases">
        <authorList>
            <person name="Ye M.-Q."/>
            <person name="Du Z.-J."/>
        </authorList>
    </citation>
    <scope>NUCLEOTIDE SEQUENCE [LARGE SCALE GENOMIC DNA]</scope>
    <source>
        <strain evidence="2 3">U0105</strain>
    </source>
</reference>
<dbReference type="RefSeq" id="WP_124026908.1">
    <property type="nucleotide sequence ID" value="NZ_JBHRSN010000015.1"/>
</dbReference>
<dbReference type="EMBL" id="RPOK01000002">
    <property type="protein sequence ID" value="RPJ67003.1"/>
    <property type="molecule type" value="Genomic_DNA"/>
</dbReference>
<evidence type="ECO:0000313" key="3">
    <source>
        <dbReference type="Proteomes" id="UP000275281"/>
    </source>
</evidence>
<protein>
    <recommendedName>
        <fullName evidence="1">Aspartyl/asparaginy/proline hydroxylase domain-containing protein</fullName>
    </recommendedName>
</protein>
<dbReference type="OrthoDB" id="21665at2"/>
<sequence>MSKRSEEVLKENRLNFDGNFKLLGRADVSKIKALVNQLTPQHWVADQSRQERYNVHKDTQSIGLVYDLDFRHMNPTQHPALQMFGQAISPILSLIADHYDNTSIGKAMAEKYGQGYCIRANLVRLNPKGEIDPHQDKNFSLAHSHRIHIPIITNPQVKFTVGDETRCLQEGEIVEINNRREHAVKNESGGERVHLIFDWVIPGEPCCCALSKHQEEMCNPTLCEDTSLMRVPCECYPINSSIQ</sequence>
<organism evidence="2 3">
    <name type="scientific">Alteromonas sediminis</name>
    <dbReference type="NCBI Taxonomy" id="2259342"/>
    <lineage>
        <taxon>Bacteria</taxon>
        <taxon>Pseudomonadati</taxon>
        <taxon>Pseudomonadota</taxon>
        <taxon>Gammaproteobacteria</taxon>
        <taxon>Alteromonadales</taxon>
        <taxon>Alteromonadaceae</taxon>
        <taxon>Alteromonas/Salinimonas group</taxon>
        <taxon>Alteromonas</taxon>
    </lineage>
</organism>
<dbReference type="Gene3D" id="2.60.120.330">
    <property type="entry name" value="B-lactam Antibiotic, Isopenicillin N Synthase, Chain"/>
    <property type="match status" value="1"/>
</dbReference>
<gene>
    <name evidence="2" type="ORF">DRW07_05520</name>
</gene>
<evidence type="ECO:0000313" key="2">
    <source>
        <dbReference type="EMBL" id="RPJ67003.1"/>
    </source>
</evidence>
<feature type="domain" description="Aspartyl/asparaginy/proline hydroxylase" evidence="1">
    <location>
        <begin position="119"/>
        <end position="200"/>
    </location>
</feature>
<name>A0A3N5Y233_9ALTE</name>
<proteinExistence type="predicted"/>
<dbReference type="SUPFAM" id="SSF51197">
    <property type="entry name" value="Clavaminate synthase-like"/>
    <property type="match status" value="1"/>
</dbReference>
<dbReference type="Pfam" id="PF05118">
    <property type="entry name" value="Asp_Arg_Hydrox"/>
    <property type="match status" value="1"/>
</dbReference>
<dbReference type="AlphaFoldDB" id="A0A3N5Y233"/>
<keyword evidence="3" id="KW-1185">Reference proteome</keyword>
<evidence type="ECO:0000259" key="1">
    <source>
        <dbReference type="Pfam" id="PF05118"/>
    </source>
</evidence>